<dbReference type="GO" id="GO:0055085">
    <property type="term" value="P:transmembrane transport"/>
    <property type="evidence" value="ECO:0007669"/>
    <property type="project" value="InterPro"/>
</dbReference>
<evidence type="ECO:0000256" key="5">
    <source>
        <dbReference type="ARBA" id="ARBA00023136"/>
    </source>
</evidence>
<dbReference type="SUPFAM" id="SSF161098">
    <property type="entry name" value="MetI-like"/>
    <property type="match status" value="1"/>
</dbReference>
<evidence type="ECO:0000256" key="6">
    <source>
        <dbReference type="RuleBase" id="RU363032"/>
    </source>
</evidence>
<dbReference type="PROSITE" id="PS50928">
    <property type="entry name" value="ABC_TM1"/>
    <property type="match status" value="1"/>
</dbReference>
<reference evidence="8 9" key="1">
    <citation type="submission" date="2019-03" db="EMBL/GenBank/DDBJ databases">
        <title>Genomic Encyclopedia of Type Strains, Phase IV (KMG-IV): sequencing the most valuable type-strain genomes for metagenomic binning, comparative biology and taxonomic classification.</title>
        <authorList>
            <person name="Goeker M."/>
        </authorList>
    </citation>
    <scope>NUCLEOTIDE SEQUENCE [LARGE SCALE GENOMIC DNA]</scope>
    <source>
        <strain evidence="8 9">DSM 28697</strain>
    </source>
</reference>
<dbReference type="InterPro" id="IPR035906">
    <property type="entry name" value="MetI-like_sf"/>
</dbReference>
<dbReference type="Proteomes" id="UP000295632">
    <property type="component" value="Unassembled WGS sequence"/>
</dbReference>
<comment type="subcellular location">
    <subcellularLocation>
        <location evidence="6">Cell membrane</location>
        <topology evidence="6">Multi-pass membrane protein</topology>
    </subcellularLocation>
    <subcellularLocation>
        <location evidence="1">Membrane</location>
        <topology evidence="1">Multi-pass membrane protein</topology>
    </subcellularLocation>
</comment>
<feature type="transmembrane region" description="Helical" evidence="6">
    <location>
        <begin position="93"/>
        <end position="114"/>
    </location>
</feature>
<feature type="transmembrane region" description="Helical" evidence="6">
    <location>
        <begin position="232"/>
        <end position="253"/>
    </location>
</feature>
<keyword evidence="9" id="KW-1185">Reference proteome</keyword>
<dbReference type="CDD" id="cd06261">
    <property type="entry name" value="TM_PBP2"/>
    <property type="match status" value="1"/>
</dbReference>
<dbReference type="GO" id="GO:0005886">
    <property type="term" value="C:plasma membrane"/>
    <property type="evidence" value="ECO:0007669"/>
    <property type="project" value="UniProtKB-SubCell"/>
</dbReference>
<evidence type="ECO:0000256" key="3">
    <source>
        <dbReference type="ARBA" id="ARBA00022692"/>
    </source>
</evidence>
<keyword evidence="4 6" id="KW-1133">Transmembrane helix</keyword>
<dbReference type="Pfam" id="PF00528">
    <property type="entry name" value="BPD_transp_1"/>
    <property type="match status" value="1"/>
</dbReference>
<dbReference type="PANTHER" id="PTHR43496">
    <property type="entry name" value="PROTEIN LPLB"/>
    <property type="match status" value="1"/>
</dbReference>
<sequence>MGTKTGTQVDVVSMQKKKRFWRRLWQQRFLYAMSVPFIIWVFVFNYLPIWGWTMAFQDFKPGLSFFEQEWVGFTHFQALFSDSYFYLVLRNTFIMAVMGLVIGFTVPIIFALLINEVRQQFFKRSVQTIAYLPHFVSWVVVAGIVIRSLSVEDGIVNTILLSLHIIDEPIQFMTKGPLFWWIVTFADLWKEMGWNSIIFLAAMTGVNQELYDAAKTDGAGRIRQMWHVTLPGIRSVIIVLLILSVGNLMSIGFEKQLLLGNPMVADYSEVLELYALNYGIGLFRFSYGTAISIFNSVIAIVLLFSANYFFKKISQESVM</sequence>
<comment type="caution">
    <text evidence="8">The sequence shown here is derived from an EMBL/GenBank/DDBJ whole genome shotgun (WGS) entry which is preliminary data.</text>
</comment>
<dbReference type="Gene3D" id="1.10.3720.10">
    <property type="entry name" value="MetI-like"/>
    <property type="match status" value="1"/>
</dbReference>
<feature type="domain" description="ABC transmembrane type-1" evidence="7">
    <location>
        <begin position="89"/>
        <end position="306"/>
    </location>
</feature>
<evidence type="ECO:0000259" key="7">
    <source>
        <dbReference type="PROSITE" id="PS50928"/>
    </source>
</evidence>
<evidence type="ECO:0000256" key="4">
    <source>
        <dbReference type="ARBA" id="ARBA00022989"/>
    </source>
</evidence>
<feature type="transmembrane region" description="Helical" evidence="6">
    <location>
        <begin position="29"/>
        <end position="49"/>
    </location>
</feature>
<dbReference type="EMBL" id="SNYJ01000019">
    <property type="protein sequence ID" value="TDQ36270.1"/>
    <property type="molecule type" value="Genomic_DNA"/>
</dbReference>
<evidence type="ECO:0000256" key="2">
    <source>
        <dbReference type="ARBA" id="ARBA00022448"/>
    </source>
</evidence>
<accession>A0A4R6TRR2</accession>
<evidence type="ECO:0000256" key="1">
    <source>
        <dbReference type="ARBA" id="ARBA00004141"/>
    </source>
</evidence>
<comment type="similarity">
    <text evidence="6">Belongs to the binding-protein-dependent transport system permease family.</text>
</comment>
<keyword evidence="5 6" id="KW-0472">Membrane</keyword>
<name>A0A4R6TRR2_9BACI</name>
<keyword evidence="2 6" id="KW-0813">Transport</keyword>
<dbReference type="AlphaFoldDB" id="A0A4R6TRR2"/>
<feature type="transmembrane region" description="Helical" evidence="6">
    <location>
        <begin position="285"/>
        <end position="310"/>
    </location>
</feature>
<gene>
    <name evidence="8" type="ORF">EV213_11959</name>
</gene>
<evidence type="ECO:0000313" key="8">
    <source>
        <dbReference type="EMBL" id="TDQ36270.1"/>
    </source>
</evidence>
<evidence type="ECO:0000313" key="9">
    <source>
        <dbReference type="Proteomes" id="UP000295632"/>
    </source>
</evidence>
<dbReference type="PANTHER" id="PTHR43496:SF1">
    <property type="entry name" value="POLYGALACTURONAN_RHAMNOGALACTURONAN TRANSPORT SYSTEM PERMEASE PROTEIN YTEP"/>
    <property type="match status" value="1"/>
</dbReference>
<proteinExistence type="inferred from homology"/>
<organism evidence="8 9">
    <name type="scientific">Aureibacillus halotolerans</name>
    <dbReference type="NCBI Taxonomy" id="1508390"/>
    <lineage>
        <taxon>Bacteria</taxon>
        <taxon>Bacillati</taxon>
        <taxon>Bacillota</taxon>
        <taxon>Bacilli</taxon>
        <taxon>Bacillales</taxon>
        <taxon>Bacillaceae</taxon>
        <taxon>Aureibacillus</taxon>
    </lineage>
</organism>
<dbReference type="InterPro" id="IPR000515">
    <property type="entry name" value="MetI-like"/>
</dbReference>
<keyword evidence="3 6" id="KW-0812">Transmembrane</keyword>
<protein>
    <submittedName>
        <fullName evidence="8">Carbohydrate ABC transporter membrane protein 1 (CUT1 family)</fullName>
    </submittedName>
</protein>